<dbReference type="AlphaFoldDB" id="A0A401ZGJ3"/>
<evidence type="ECO:0000313" key="2">
    <source>
        <dbReference type="Proteomes" id="UP000287224"/>
    </source>
</evidence>
<evidence type="ECO:0000313" key="1">
    <source>
        <dbReference type="EMBL" id="GCE05966.1"/>
    </source>
</evidence>
<keyword evidence="2" id="KW-1185">Reference proteome</keyword>
<dbReference type="Proteomes" id="UP000287224">
    <property type="component" value="Unassembled WGS sequence"/>
</dbReference>
<name>A0A401ZGJ3_9CHLR</name>
<reference evidence="2" key="1">
    <citation type="submission" date="2018-12" db="EMBL/GenBank/DDBJ databases">
        <title>Tengunoibacter tsumagoiensis gen. nov., sp. nov., Dictyobacter kobayashii sp. nov., D. alpinus sp. nov., and D. joshuensis sp. nov. and description of Dictyobacteraceae fam. nov. within the order Ktedonobacterales isolated from Tengu-no-mugimeshi.</title>
        <authorList>
            <person name="Wang C.M."/>
            <person name="Zheng Y."/>
            <person name="Sakai Y."/>
            <person name="Toyoda A."/>
            <person name="Minakuchi Y."/>
            <person name="Abe K."/>
            <person name="Yokota A."/>
            <person name="Yabe S."/>
        </authorList>
    </citation>
    <scope>NUCLEOTIDE SEQUENCE [LARGE SCALE GENOMIC DNA]</scope>
    <source>
        <strain evidence="2">S-27</strain>
    </source>
</reference>
<dbReference type="EMBL" id="BIFQ01000001">
    <property type="protein sequence ID" value="GCE05966.1"/>
    <property type="molecule type" value="Genomic_DNA"/>
</dbReference>
<evidence type="ECO:0008006" key="3">
    <source>
        <dbReference type="Google" id="ProtNLM"/>
    </source>
</evidence>
<sequence length="68" mass="7171">MNIEEVVRAWKADENAAAITTYDNPAGNELSEQQLLEVVGGLACEVLSCGGAVSCLLIESASYTSTTY</sequence>
<protein>
    <recommendedName>
        <fullName evidence="3">Mersacidin/lichenicidin family type 2 lantibiotic</fullName>
    </recommendedName>
</protein>
<organism evidence="1 2">
    <name type="scientific">Dictyobacter aurantiacus</name>
    <dbReference type="NCBI Taxonomy" id="1936993"/>
    <lineage>
        <taxon>Bacteria</taxon>
        <taxon>Bacillati</taxon>
        <taxon>Chloroflexota</taxon>
        <taxon>Ktedonobacteria</taxon>
        <taxon>Ktedonobacterales</taxon>
        <taxon>Dictyobacteraceae</taxon>
        <taxon>Dictyobacter</taxon>
    </lineage>
</organism>
<proteinExistence type="predicted"/>
<gene>
    <name evidence="1" type="ORF">KDAU_32950</name>
</gene>
<comment type="caution">
    <text evidence="1">The sequence shown here is derived from an EMBL/GenBank/DDBJ whole genome shotgun (WGS) entry which is preliminary data.</text>
</comment>
<accession>A0A401ZGJ3</accession>